<dbReference type="PANTHER" id="PTHR31902">
    <property type="entry name" value="ACTIN PATCHES DISTAL PROTEIN 1"/>
    <property type="match status" value="1"/>
</dbReference>
<evidence type="ECO:0008006" key="3">
    <source>
        <dbReference type="Google" id="ProtNLM"/>
    </source>
</evidence>
<evidence type="ECO:0000313" key="2">
    <source>
        <dbReference type="Proteomes" id="UP000242287"/>
    </source>
</evidence>
<dbReference type="CDD" id="cd03062">
    <property type="entry name" value="TRX_Fd_Sucrase"/>
    <property type="match status" value="1"/>
</dbReference>
<dbReference type="Pfam" id="PF06999">
    <property type="entry name" value="Suc_Fer-like"/>
    <property type="match status" value="1"/>
</dbReference>
<evidence type="ECO:0000313" key="1">
    <source>
        <dbReference type="EMBL" id="PFH46886.1"/>
    </source>
</evidence>
<dbReference type="InterPro" id="IPR036249">
    <property type="entry name" value="Thioredoxin-like_sf"/>
</dbReference>
<name>A0A2A9NGI6_9AGAR</name>
<gene>
    <name evidence="1" type="ORF">AMATHDRAFT_82398</name>
</gene>
<organism evidence="1 2">
    <name type="scientific">Amanita thiersii Skay4041</name>
    <dbReference type="NCBI Taxonomy" id="703135"/>
    <lineage>
        <taxon>Eukaryota</taxon>
        <taxon>Fungi</taxon>
        <taxon>Dikarya</taxon>
        <taxon>Basidiomycota</taxon>
        <taxon>Agaricomycotina</taxon>
        <taxon>Agaricomycetes</taxon>
        <taxon>Agaricomycetidae</taxon>
        <taxon>Agaricales</taxon>
        <taxon>Pluteineae</taxon>
        <taxon>Amanitaceae</taxon>
        <taxon>Amanita</taxon>
    </lineage>
</organism>
<sequence>MPGVFTVQRLALEGQRRHLHATVQPHTSYLFLHSPEPPISFPPRLSTPLFRALQLRAAREWGGLVNFVWYPPLTSGVGARLEEKYHATLFSSKVGRMELGEVGMGDIDRVVALARTFSLGEPSSPAAPCPAGAEKEVHLYVCTHQARDCRCGDQGRRVVDALLDELGSNKRKTEMEQIGVVVKVGETGHVGGHQYAANLLVYPYGEWFGHIGPAHVPSVLDGIIRAIQEKPFAPLGTTSSPLMLAEHWRGRMGLSKEQQEALVDSWRSHP</sequence>
<dbReference type="Gene3D" id="3.40.30.10">
    <property type="entry name" value="Glutaredoxin"/>
    <property type="match status" value="1"/>
</dbReference>
<dbReference type="AlphaFoldDB" id="A0A2A9NGI6"/>
<keyword evidence="2" id="KW-1185">Reference proteome</keyword>
<dbReference type="OrthoDB" id="10253744at2759"/>
<accession>A0A2A9NGI6</accession>
<dbReference type="SUPFAM" id="SSF52833">
    <property type="entry name" value="Thioredoxin-like"/>
    <property type="match status" value="1"/>
</dbReference>
<dbReference type="EMBL" id="KZ302151">
    <property type="protein sequence ID" value="PFH46886.1"/>
    <property type="molecule type" value="Genomic_DNA"/>
</dbReference>
<proteinExistence type="predicted"/>
<dbReference type="Proteomes" id="UP000242287">
    <property type="component" value="Unassembled WGS sequence"/>
</dbReference>
<dbReference type="InterPro" id="IPR009737">
    <property type="entry name" value="Aim32/Apd1-like"/>
</dbReference>
<reference evidence="1 2" key="1">
    <citation type="submission" date="2014-02" db="EMBL/GenBank/DDBJ databases">
        <title>Transposable element dynamics among asymbiotic and ectomycorrhizal Amanita fungi.</title>
        <authorList>
            <consortium name="DOE Joint Genome Institute"/>
            <person name="Hess J."/>
            <person name="Skrede I."/>
            <person name="Wolfe B."/>
            <person name="LaButti K."/>
            <person name="Ohm R.A."/>
            <person name="Grigoriev I.V."/>
            <person name="Pringle A."/>
        </authorList>
    </citation>
    <scope>NUCLEOTIDE SEQUENCE [LARGE SCALE GENOMIC DNA]</scope>
    <source>
        <strain evidence="1 2">SKay4041</strain>
    </source>
</reference>
<dbReference type="STRING" id="703135.A0A2A9NGI6"/>
<protein>
    <recommendedName>
        <fullName evidence="3">Sucraseferredoxin-like protein</fullName>
    </recommendedName>
</protein>